<name>A0A8J6P7Y7_9FIRM</name>
<dbReference type="AlphaFoldDB" id="A0A8J6P7Y7"/>
<accession>A0A8J6P7Y7</accession>
<keyword evidence="5" id="KW-0662">Pyridine nucleotide biosynthesis</keyword>
<dbReference type="Pfam" id="PF02445">
    <property type="entry name" value="NadA"/>
    <property type="match status" value="1"/>
</dbReference>
<dbReference type="GO" id="GO:0051539">
    <property type="term" value="F:4 iron, 4 sulfur cluster binding"/>
    <property type="evidence" value="ECO:0007669"/>
    <property type="project" value="UniProtKB-KW"/>
</dbReference>
<dbReference type="EC" id="2.5.1.72" evidence="3 10"/>
<gene>
    <name evidence="11" type="primary">nadA</name>
    <name evidence="11" type="ORF">H8702_08690</name>
</gene>
<dbReference type="NCBIfam" id="TIGR00550">
    <property type="entry name" value="nadA"/>
    <property type="match status" value="1"/>
</dbReference>
<dbReference type="EMBL" id="JACRTL010000004">
    <property type="protein sequence ID" value="MBC8611190.1"/>
    <property type="molecule type" value="Genomic_DNA"/>
</dbReference>
<organism evidence="11 12">
    <name type="scientific">Massiliimalia timonensis</name>
    <dbReference type="NCBI Taxonomy" id="1987501"/>
    <lineage>
        <taxon>Bacteria</taxon>
        <taxon>Bacillati</taxon>
        <taxon>Bacillota</taxon>
        <taxon>Clostridia</taxon>
        <taxon>Eubacteriales</taxon>
        <taxon>Oscillospiraceae</taxon>
        <taxon>Massiliimalia</taxon>
    </lineage>
</organism>
<dbReference type="Proteomes" id="UP000632659">
    <property type="component" value="Unassembled WGS sequence"/>
</dbReference>
<keyword evidence="9" id="KW-0411">Iron-sulfur</keyword>
<keyword evidence="12" id="KW-1185">Reference proteome</keyword>
<dbReference type="GO" id="GO:0005829">
    <property type="term" value="C:cytosol"/>
    <property type="evidence" value="ECO:0007669"/>
    <property type="project" value="TreeGrafter"/>
</dbReference>
<dbReference type="SUPFAM" id="SSF142754">
    <property type="entry name" value="NadA-like"/>
    <property type="match status" value="1"/>
</dbReference>
<evidence type="ECO:0000313" key="11">
    <source>
        <dbReference type="EMBL" id="MBC8611190.1"/>
    </source>
</evidence>
<evidence type="ECO:0000256" key="10">
    <source>
        <dbReference type="NCBIfam" id="TIGR00550"/>
    </source>
</evidence>
<evidence type="ECO:0000313" key="12">
    <source>
        <dbReference type="Proteomes" id="UP000632659"/>
    </source>
</evidence>
<dbReference type="RefSeq" id="WP_154825618.1">
    <property type="nucleotide sequence ID" value="NZ_JACRTL010000004.1"/>
</dbReference>
<comment type="caution">
    <text evidence="11">The sequence shown here is derived from an EMBL/GenBank/DDBJ whole genome shotgun (WGS) entry which is preliminary data.</text>
</comment>
<evidence type="ECO:0000256" key="8">
    <source>
        <dbReference type="ARBA" id="ARBA00023004"/>
    </source>
</evidence>
<comment type="cofactor">
    <cofactor evidence="1">
        <name>[4Fe-4S] cluster</name>
        <dbReference type="ChEBI" id="CHEBI:49883"/>
    </cofactor>
</comment>
<dbReference type="NCBIfam" id="NF006878">
    <property type="entry name" value="PRK09375.1-2"/>
    <property type="match status" value="1"/>
</dbReference>
<dbReference type="PANTHER" id="PTHR30573:SF0">
    <property type="entry name" value="QUINOLINATE SYNTHASE, CHLOROPLASTIC"/>
    <property type="match status" value="1"/>
</dbReference>
<dbReference type="GO" id="GO:0034628">
    <property type="term" value="P:'de novo' NAD+ biosynthetic process from L-aspartate"/>
    <property type="evidence" value="ECO:0007669"/>
    <property type="project" value="TreeGrafter"/>
</dbReference>
<evidence type="ECO:0000256" key="4">
    <source>
        <dbReference type="ARBA" id="ARBA00022485"/>
    </source>
</evidence>
<dbReference type="InterPro" id="IPR036094">
    <property type="entry name" value="NadA_sf"/>
</dbReference>
<dbReference type="Gene3D" id="3.40.50.10800">
    <property type="entry name" value="NadA-like"/>
    <property type="match status" value="3"/>
</dbReference>
<evidence type="ECO:0000256" key="2">
    <source>
        <dbReference type="ARBA" id="ARBA00005065"/>
    </source>
</evidence>
<dbReference type="GO" id="GO:0008987">
    <property type="term" value="F:quinolinate synthetase A activity"/>
    <property type="evidence" value="ECO:0007669"/>
    <property type="project" value="UniProtKB-UniRule"/>
</dbReference>
<dbReference type="InterPro" id="IPR003473">
    <property type="entry name" value="NadA"/>
</dbReference>
<keyword evidence="7" id="KW-0479">Metal-binding</keyword>
<dbReference type="GO" id="GO:0046872">
    <property type="term" value="F:metal ion binding"/>
    <property type="evidence" value="ECO:0007669"/>
    <property type="project" value="UniProtKB-KW"/>
</dbReference>
<evidence type="ECO:0000256" key="5">
    <source>
        <dbReference type="ARBA" id="ARBA00022642"/>
    </source>
</evidence>
<sequence>MLRTLQDQIIQLKKEQDIAILAHSYQSPDILEIADCKGDSYALSVAAEKLSQQTVVMCGVRFMAETVKILSPEKKVILPVTDATCPMAEQITPERVLQFKEEHPDYQVVAYVNTTAQLKAVCDVCVTSSSALNIVKNMEAKNILFIPDKNLGSYVKANVPDKNIVLWDGCCPVHNSVTEAECLAAKQAYPNAKLLMHPELPADVLQYADVVGSTADILKYARQSDEDCIIGTEKSIADTLKLEKPGCHYHLLSKKLMCPDMRITTLADILKAMKGEGGDVIELDETIRKNAKRAIDEMIRLGQ</sequence>
<evidence type="ECO:0000256" key="1">
    <source>
        <dbReference type="ARBA" id="ARBA00001966"/>
    </source>
</evidence>
<dbReference type="PANTHER" id="PTHR30573">
    <property type="entry name" value="QUINOLINATE SYNTHETASE A"/>
    <property type="match status" value="1"/>
</dbReference>
<keyword evidence="4" id="KW-0004">4Fe-4S</keyword>
<protein>
    <recommendedName>
        <fullName evidence="3 10">Quinolinate synthase</fullName>
        <ecNumber evidence="3 10">2.5.1.72</ecNumber>
    </recommendedName>
</protein>
<dbReference type="UniPathway" id="UPA00253">
    <property type="reaction ID" value="UER00327"/>
</dbReference>
<evidence type="ECO:0000256" key="7">
    <source>
        <dbReference type="ARBA" id="ARBA00022723"/>
    </source>
</evidence>
<reference evidence="11" key="1">
    <citation type="submission" date="2020-08" db="EMBL/GenBank/DDBJ databases">
        <title>Genome public.</title>
        <authorList>
            <person name="Liu C."/>
            <person name="Sun Q."/>
        </authorList>
    </citation>
    <scope>NUCLEOTIDE SEQUENCE</scope>
    <source>
        <strain evidence="11">NSJ-15</strain>
    </source>
</reference>
<keyword evidence="8" id="KW-0408">Iron</keyword>
<evidence type="ECO:0000256" key="9">
    <source>
        <dbReference type="ARBA" id="ARBA00023014"/>
    </source>
</evidence>
<proteinExistence type="predicted"/>
<evidence type="ECO:0000256" key="6">
    <source>
        <dbReference type="ARBA" id="ARBA00022679"/>
    </source>
</evidence>
<evidence type="ECO:0000256" key="3">
    <source>
        <dbReference type="ARBA" id="ARBA00012669"/>
    </source>
</evidence>
<keyword evidence="6" id="KW-0808">Transferase</keyword>
<comment type="pathway">
    <text evidence="2">Cofactor biosynthesis; NAD(+) biosynthesis; quinolinate from iminoaspartate: step 1/1.</text>
</comment>